<protein>
    <submittedName>
        <fullName evidence="1">Nucleoside recognition domain-containing protein</fullName>
    </submittedName>
</protein>
<dbReference type="RefSeq" id="WP_007045323.1">
    <property type="nucleotide sequence ID" value="NZ_AGJL01000079.1"/>
</dbReference>
<dbReference type="EMBL" id="AGJL01000079">
    <property type="protein sequence ID" value="EHP83702.1"/>
    <property type="molecule type" value="Genomic_DNA"/>
</dbReference>
<dbReference type="Proteomes" id="UP000003706">
    <property type="component" value="Unassembled WGS sequence"/>
</dbReference>
<dbReference type="AlphaFoldDB" id="H1L1I0"/>
<dbReference type="STRING" id="647171.MetfoDRAFT_1904"/>
<gene>
    <name evidence="1" type="ORF">MetfoDRAFT_1904</name>
</gene>
<comment type="caution">
    <text evidence="1">The sequence shown here is derived from an EMBL/GenBank/DDBJ whole genome shotgun (WGS) entry which is preliminary data.</text>
</comment>
<name>H1L1I0_9EURY</name>
<evidence type="ECO:0000313" key="2">
    <source>
        <dbReference type="Proteomes" id="UP000003706"/>
    </source>
</evidence>
<dbReference type="PANTHER" id="PTHR38139">
    <property type="entry name" value="GATE DOMAIN-CONTAINING PROTEIN"/>
    <property type="match status" value="1"/>
</dbReference>
<keyword evidence="2" id="KW-1185">Reference proteome</keyword>
<sequence>MDILSYLSRIIVLSSVGIIAAGIVEETNLLSKIKKITKPLCLISNLPEECITALLGIL</sequence>
<evidence type="ECO:0000313" key="1">
    <source>
        <dbReference type="EMBL" id="EHP83702.1"/>
    </source>
</evidence>
<proteinExistence type="predicted"/>
<dbReference type="PANTHER" id="PTHR38139:SF1">
    <property type="entry name" value="NUCLEOSIDE TRANSPORTER_FEOB GTPASE GATE DOMAIN-CONTAINING PROTEIN"/>
    <property type="match status" value="1"/>
</dbReference>
<organism evidence="1 2">
    <name type="scientific">Methanotorris formicicus Mc-S-70</name>
    <dbReference type="NCBI Taxonomy" id="647171"/>
    <lineage>
        <taxon>Archaea</taxon>
        <taxon>Methanobacteriati</taxon>
        <taxon>Methanobacteriota</taxon>
        <taxon>Methanomada group</taxon>
        <taxon>Methanococci</taxon>
        <taxon>Methanococcales</taxon>
        <taxon>Methanocaldococcaceae</taxon>
        <taxon>Methanotorris</taxon>
    </lineage>
</organism>
<reference evidence="1 2" key="1">
    <citation type="submission" date="2011-09" db="EMBL/GenBank/DDBJ databases">
        <title>The draft genome of Methanotorris formicicus Mc-S-70.</title>
        <authorList>
            <consortium name="US DOE Joint Genome Institute (JGI-PGF)"/>
            <person name="Lucas S."/>
            <person name="Han J."/>
            <person name="Lapidus A."/>
            <person name="Cheng J.-F."/>
            <person name="Goodwin L."/>
            <person name="Pitluck S."/>
            <person name="Peters L."/>
            <person name="Land M.L."/>
            <person name="Hauser L."/>
            <person name="Sieprawska-Lupa M."/>
            <person name="Takai K."/>
            <person name="Miyazaki J."/>
            <person name="Whitman W."/>
            <person name="Woyke T.J."/>
        </authorList>
    </citation>
    <scope>NUCLEOTIDE SEQUENCE [LARGE SCALE GENOMIC DNA]</scope>
    <source>
        <strain evidence="1 2">Mc-S-70</strain>
    </source>
</reference>
<dbReference type="InterPro" id="IPR038880">
    <property type="entry name" value="MJ0871-like"/>
</dbReference>
<accession>H1L1I0</accession>
<dbReference type="PATRIC" id="fig|647171.4.peg.1836"/>